<dbReference type="InterPro" id="IPR052921">
    <property type="entry name" value="GPCR1_Superfamily_Member"/>
</dbReference>
<evidence type="ECO:0000256" key="3">
    <source>
        <dbReference type="ARBA" id="ARBA00022606"/>
    </source>
</evidence>
<dbReference type="Ensembl" id="ENSCVAT00000005078.1">
    <property type="protein sequence ID" value="ENSCVAP00000006373.1"/>
    <property type="gene ID" value="ENSCVAG00000007926.1"/>
</dbReference>
<dbReference type="PROSITE" id="PS50262">
    <property type="entry name" value="G_PROTEIN_RECEP_F1_2"/>
    <property type="match status" value="1"/>
</dbReference>
<keyword evidence="8 14" id="KW-0472">Membrane</keyword>
<evidence type="ECO:0000313" key="17">
    <source>
        <dbReference type="Proteomes" id="UP000265020"/>
    </source>
</evidence>
<keyword evidence="3 14" id="KW-0716">Sensory transduction</keyword>
<evidence type="ECO:0000256" key="8">
    <source>
        <dbReference type="ARBA" id="ARBA00023136"/>
    </source>
</evidence>
<evidence type="ECO:0000313" key="16">
    <source>
        <dbReference type="Ensembl" id="ENSCVAP00000006373.1"/>
    </source>
</evidence>
<dbReference type="SUPFAM" id="SSF81321">
    <property type="entry name" value="Family A G protein-coupled receptor-like"/>
    <property type="match status" value="1"/>
</dbReference>
<dbReference type="Pfam" id="PF13853">
    <property type="entry name" value="7tm_4"/>
    <property type="match status" value="1"/>
</dbReference>
<keyword evidence="6 14" id="KW-1133">Transmembrane helix</keyword>
<keyword evidence="4 13" id="KW-0812">Transmembrane</keyword>
<reference evidence="16" key="1">
    <citation type="submission" date="2025-08" db="UniProtKB">
        <authorList>
            <consortium name="Ensembl"/>
        </authorList>
    </citation>
    <scope>IDENTIFICATION</scope>
</reference>
<keyword evidence="5 14" id="KW-0552">Olfaction</keyword>
<feature type="transmembrane region" description="Helical" evidence="14">
    <location>
        <begin position="58"/>
        <end position="78"/>
    </location>
</feature>
<evidence type="ECO:0000256" key="1">
    <source>
        <dbReference type="ARBA" id="ARBA00004651"/>
    </source>
</evidence>
<evidence type="ECO:0000256" key="6">
    <source>
        <dbReference type="ARBA" id="ARBA00022989"/>
    </source>
</evidence>
<keyword evidence="7 13" id="KW-0297">G-protein coupled receptor</keyword>
<evidence type="ECO:0000256" key="11">
    <source>
        <dbReference type="ARBA" id="ARBA00023180"/>
    </source>
</evidence>
<dbReference type="GO" id="GO:0005549">
    <property type="term" value="F:odorant binding"/>
    <property type="evidence" value="ECO:0007669"/>
    <property type="project" value="TreeGrafter"/>
</dbReference>
<comment type="similarity">
    <text evidence="13">Belongs to the G-protein coupled receptor 1 family.</text>
</comment>
<proteinExistence type="inferred from homology"/>
<dbReference type="GO" id="GO:0005886">
    <property type="term" value="C:plasma membrane"/>
    <property type="evidence" value="ECO:0007669"/>
    <property type="project" value="UniProtKB-SubCell"/>
</dbReference>
<dbReference type="InterPro" id="IPR017452">
    <property type="entry name" value="GPCR_Rhodpsn_7TM"/>
</dbReference>
<dbReference type="GeneTree" id="ENSGT01030000234640"/>
<evidence type="ECO:0000256" key="5">
    <source>
        <dbReference type="ARBA" id="ARBA00022725"/>
    </source>
</evidence>
<keyword evidence="17" id="KW-1185">Reference proteome</keyword>
<evidence type="ECO:0000256" key="12">
    <source>
        <dbReference type="ARBA" id="ARBA00023224"/>
    </source>
</evidence>
<keyword evidence="12 13" id="KW-0807">Transducer</keyword>
<evidence type="ECO:0000256" key="7">
    <source>
        <dbReference type="ARBA" id="ARBA00023040"/>
    </source>
</evidence>
<dbReference type="Gene3D" id="1.20.1070.10">
    <property type="entry name" value="Rhodopsin 7-helix transmembrane proteins"/>
    <property type="match status" value="1"/>
</dbReference>
<dbReference type="FunFam" id="1.20.1070.10:FF:000024">
    <property type="entry name" value="Olfactory receptor"/>
    <property type="match status" value="1"/>
</dbReference>
<feature type="domain" description="G-protein coupled receptors family 1 profile" evidence="15">
    <location>
        <begin position="41"/>
        <end position="289"/>
    </location>
</feature>
<comment type="subcellular location">
    <subcellularLocation>
        <location evidence="1 14">Cell membrane</location>
        <topology evidence="1 14">Multi-pass membrane protein</topology>
    </subcellularLocation>
</comment>
<dbReference type="PANTHER" id="PTHR26451">
    <property type="entry name" value="G_PROTEIN_RECEP_F1_2 DOMAIN-CONTAINING PROTEIN"/>
    <property type="match status" value="1"/>
</dbReference>
<evidence type="ECO:0000256" key="2">
    <source>
        <dbReference type="ARBA" id="ARBA00022475"/>
    </source>
</evidence>
<evidence type="ECO:0000256" key="13">
    <source>
        <dbReference type="RuleBase" id="RU000688"/>
    </source>
</evidence>
<feature type="transmembrane region" description="Helical" evidence="14">
    <location>
        <begin position="141"/>
        <end position="161"/>
    </location>
</feature>
<feature type="transmembrane region" description="Helical" evidence="14">
    <location>
        <begin position="25"/>
        <end position="51"/>
    </location>
</feature>
<evidence type="ECO:0000256" key="9">
    <source>
        <dbReference type="ARBA" id="ARBA00023157"/>
    </source>
</evidence>
<evidence type="ECO:0000256" key="4">
    <source>
        <dbReference type="ARBA" id="ARBA00022692"/>
    </source>
</evidence>
<feature type="transmembrane region" description="Helical" evidence="14">
    <location>
        <begin position="271"/>
        <end position="291"/>
    </location>
</feature>
<dbReference type="InterPro" id="IPR000276">
    <property type="entry name" value="GPCR_Rhodpsn"/>
</dbReference>
<dbReference type="GO" id="GO:0004984">
    <property type="term" value="F:olfactory receptor activity"/>
    <property type="evidence" value="ECO:0007669"/>
    <property type="project" value="InterPro"/>
</dbReference>
<organism evidence="16 17">
    <name type="scientific">Cyprinodon variegatus</name>
    <name type="common">Sheepshead minnow</name>
    <dbReference type="NCBI Taxonomy" id="28743"/>
    <lineage>
        <taxon>Eukaryota</taxon>
        <taxon>Metazoa</taxon>
        <taxon>Chordata</taxon>
        <taxon>Craniata</taxon>
        <taxon>Vertebrata</taxon>
        <taxon>Euteleostomi</taxon>
        <taxon>Actinopterygii</taxon>
        <taxon>Neopterygii</taxon>
        <taxon>Teleostei</taxon>
        <taxon>Neoteleostei</taxon>
        <taxon>Acanthomorphata</taxon>
        <taxon>Ovalentaria</taxon>
        <taxon>Atherinomorphae</taxon>
        <taxon>Cyprinodontiformes</taxon>
        <taxon>Cyprinodontidae</taxon>
        <taxon>Cyprinodon</taxon>
    </lineage>
</organism>
<dbReference type="Proteomes" id="UP000265020">
    <property type="component" value="Unassembled WGS sequence"/>
</dbReference>
<reference evidence="16" key="2">
    <citation type="submission" date="2025-09" db="UniProtKB">
        <authorList>
            <consortium name="Ensembl"/>
        </authorList>
    </citation>
    <scope>IDENTIFICATION</scope>
</reference>
<keyword evidence="11" id="KW-0325">Glycoprotein</keyword>
<dbReference type="AlphaFoldDB" id="A0A3Q2CLZ1"/>
<dbReference type="PROSITE" id="PS00237">
    <property type="entry name" value="G_PROTEIN_RECEP_F1_1"/>
    <property type="match status" value="1"/>
</dbReference>
<dbReference type="InterPro" id="IPR000725">
    <property type="entry name" value="Olfact_rcpt"/>
</dbReference>
<dbReference type="PRINTS" id="PR00237">
    <property type="entry name" value="GPCRRHODOPSN"/>
</dbReference>
<keyword evidence="10 13" id="KW-0675">Receptor</keyword>
<dbReference type="PRINTS" id="PR00245">
    <property type="entry name" value="OLFACTORYR"/>
</dbReference>
<feature type="transmembrane region" description="Helical" evidence="14">
    <location>
        <begin position="181"/>
        <end position="199"/>
    </location>
</feature>
<dbReference type="OMA" id="RTRVNIF"/>
<dbReference type="PANTHER" id="PTHR26451:SF847">
    <property type="entry name" value="ODORANT RECEPTOR-RELATED"/>
    <property type="match status" value="1"/>
</dbReference>
<evidence type="ECO:0000259" key="15">
    <source>
        <dbReference type="PROSITE" id="PS50262"/>
    </source>
</evidence>
<protein>
    <recommendedName>
        <fullName evidence="14">Olfactory receptor</fullName>
    </recommendedName>
</protein>
<dbReference type="GO" id="GO:0004930">
    <property type="term" value="F:G protein-coupled receptor activity"/>
    <property type="evidence" value="ECO:0007669"/>
    <property type="project" value="UniProtKB-KW"/>
</dbReference>
<feature type="transmembrane region" description="Helical" evidence="14">
    <location>
        <begin position="206"/>
        <end position="224"/>
    </location>
</feature>
<evidence type="ECO:0000256" key="14">
    <source>
        <dbReference type="RuleBase" id="RU363047"/>
    </source>
</evidence>
<accession>A0A3Q2CLZ1</accession>
<keyword evidence="9" id="KW-1015">Disulfide bond</keyword>
<sequence>MVGLTEMNVTYITLDGHVEIEKYRYVYFVLIFTCYSLILSSNTIVFSLIVIHKNLHEPMYIFIAALLMNSMLFSTAIYPKLMIDFLSEKQRIAFPVCLLQSFLFYSLSCSEFLLLAAMAYDRYVSICKPLKYQIIMRKTTVIILLFLAWFVPACYVLVPFAKFANLKLCSFTLKGIFCNNFVIYLFCFVSRALVIYGLVGLFNISLLPMIFILFSYSMILIVAYRSCGDVRKKATQTCLPHLLVLINYSCLLTYDTVIVRLEADISKTVRFVMTMQIIMCSPLFNPIIYGLKMKEIYKHLKRLFCCGRGK</sequence>
<keyword evidence="2 14" id="KW-1003">Cell membrane</keyword>
<name>A0A3Q2CLZ1_CYPVA</name>
<evidence type="ECO:0000256" key="10">
    <source>
        <dbReference type="ARBA" id="ARBA00023170"/>
    </source>
</evidence>
<feature type="transmembrane region" description="Helical" evidence="14">
    <location>
        <begin position="98"/>
        <end position="120"/>
    </location>
</feature>